<gene>
    <name evidence="1" type="ORF">NIES21_50040</name>
</gene>
<dbReference type="Proteomes" id="UP000218287">
    <property type="component" value="Chromosome"/>
</dbReference>
<proteinExistence type="predicted"/>
<evidence type="ECO:0000313" key="1">
    <source>
        <dbReference type="EMBL" id="BAY19145.1"/>
    </source>
</evidence>
<evidence type="ECO:0000313" key="2">
    <source>
        <dbReference type="Proteomes" id="UP000218287"/>
    </source>
</evidence>
<reference evidence="1 2" key="1">
    <citation type="submission" date="2017-06" db="EMBL/GenBank/DDBJ databases">
        <title>Genome sequencing of cyanobaciteial culture collection at National Institute for Environmental Studies (NIES).</title>
        <authorList>
            <person name="Hirose Y."/>
            <person name="Shimura Y."/>
            <person name="Fujisawa T."/>
            <person name="Nakamura Y."/>
            <person name="Kawachi M."/>
        </authorList>
    </citation>
    <scope>NUCLEOTIDE SEQUENCE [LARGE SCALE GENOMIC DNA]</scope>
    <source>
        <strain evidence="1 2">NIES-21</strain>
    </source>
</reference>
<dbReference type="EMBL" id="AP018174">
    <property type="protein sequence ID" value="BAY19145.1"/>
    <property type="molecule type" value="Genomic_DNA"/>
</dbReference>
<accession>A0A1Z4GNP9</accession>
<keyword evidence="2" id="KW-1185">Reference proteome</keyword>
<dbReference type="OrthoDB" id="517240at2"/>
<name>A0A1Z4GNP9_9CYAN</name>
<dbReference type="AlphaFoldDB" id="A0A1Z4GNP9"/>
<sequence length="82" mass="8740">MTTQLYSKLIASSLASGLIAFGYSVPGQNLYTESTLAINTLANQIHQASSETSINQMSAYQVQPEFMVDGGLPTRLVVAGSR</sequence>
<organism evidence="1 2">
    <name type="scientific">Anabaenopsis circularis NIES-21</name>
    <dbReference type="NCBI Taxonomy" id="1085406"/>
    <lineage>
        <taxon>Bacteria</taxon>
        <taxon>Bacillati</taxon>
        <taxon>Cyanobacteriota</taxon>
        <taxon>Cyanophyceae</taxon>
        <taxon>Nostocales</taxon>
        <taxon>Nodulariaceae</taxon>
        <taxon>Anabaenopsis</taxon>
    </lineage>
</organism>
<protein>
    <submittedName>
        <fullName evidence="1">Uncharacterized protein</fullName>
    </submittedName>
</protein>